<reference evidence="2" key="1">
    <citation type="submission" date="2019-08" db="EMBL/GenBank/DDBJ databases">
        <authorList>
            <person name="Kucharzyk K."/>
            <person name="Murdoch R.W."/>
            <person name="Higgins S."/>
            <person name="Loffler F."/>
        </authorList>
    </citation>
    <scope>NUCLEOTIDE SEQUENCE</scope>
</reference>
<organism evidence="2">
    <name type="scientific">bioreactor metagenome</name>
    <dbReference type="NCBI Taxonomy" id="1076179"/>
    <lineage>
        <taxon>unclassified sequences</taxon>
        <taxon>metagenomes</taxon>
        <taxon>ecological metagenomes</taxon>
    </lineage>
</organism>
<feature type="region of interest" description="Disordered" evidence="1">
    <location>
        <begin position="1"/>
        <end position="25"/>
    </location>
</feature>
<feature type="compositionally biased region" description="Basic and acidic residues" evidence="1">
    <location>
        <begin position="91"/>
        <end position="103"/>
    </location>
</feature>
<accession>A0A645H895</accession>
<comment type="caution">
    <text evidence="2">The sequence shown here is derived from an EMBL/GenBank/DDBJ whole genome shotgun (WGS) entry which is preliminary data.</text>
</comment>
<feature type="compositionally biased region" description="Acidic residues" evidence="1">
    <location>
        <begin position="8"/>
        <end position="17"/>
    </location>
</feature>
<name>A0A645H895_9ZZZZ</name>
<evidence type="ECO:0000256" key="1">
    <source>
        <dbReference type="SAM" id="MobiDB-lite"/>
    </source>
</evidence>
<dbReference type="AlphaFoldDB" id="A0A645H895"/>
<dbReference type="EMBL" id="VSSQ01088197">
    <property type="protein sequence ID" value="MPN34910.1"/>
    <property type="molecule type" value="Genomic_DNA"/>
</dbReference>
<evidence type="ECO:0000313" key="2">
    <source>
        <dbReference type="EMBL" id="MPN34910.1"/>
    </source>
</evidence>
<sequence length="103" mass="11672">MPNADCGADQETDDHDEIDIPSHIDHQHAGDCADEAHRSADGEVNIAAGQNAKEHADREDDHVGVLHDQVVDVLRQEHASFRFDDEEQVHEDERDHHRVLQKK</sequence>
<proteinExistence type="predicted"/>
<feature type="region of interest" description="Disordered" evidence="1">
    <location>
        <begin position="84"/>
        <end position="103"/>
    </location>
</feature>
<protein>
    <submittedName>
        <fullName evidence="2">Uncharacterized protein</fullName>
    </submittedName>
</protein>
<gene>
    <name evidence="2" type="ORF">SDC9_182404</name>
</gene>